<dbReference type="InterPro" id="IPR004843">
    <property type="entry name" value="Calcineurin-like_PHP"/>
</dbReference>
<feature type="domain" description="Serine/threonine specific protein phosphatases" evidence="11">
    <location>
        <begin position="376"/>
        <end position="381"/>
    </location>
</feature>
<dbReference type="Gene3D" id="2.30.22.10">
    <property type="entry name" value="Head domain of nucleotide exchange factor GrpE"/>
    <property type="match status" value="1"/>
</dbReference>
<evidence type="ECO:0000256" key="6">
    <source>
        <dbReference type="ARBA" id="ARBA00023186"/>
    </source>
</evidence>
<organism evidence="12 13">
    <name type="scientific">Caenorhabditis briggsae</name>
    <dbReference type="NCBI Taxonomy" id="6238"/>
    <lineage>
        <taxon>Eukaryota</taxon>
        <taxon>Metazoa</taxon>
        <taxon>Ecdysozoa</taxon>
        <taxon>Nematoda</taxon>
        <taxon>Chromadorea</taxon>
        <taxon>Rhabditida</taxon>
        <taxon>Rhabditina</taxon>
        <taxon>Rhabditomorpha</taxon>
        <taxon>Rhabditoidea</taxon>
        <taxon>Rhabditidae</taxon>
        <taxon>Peloderinae</taxon>
        <taxon>Caenorhabditis</taxon>
    </lineage>
</organism>
<dbReference type="EC" id="3.1.3.16" evidence="10"/>
<keyword evidence="7" id="KW-0464">Manganese</keyword>
<dbReference type="GO" id="GO:0004722">
    <property type="term" value="F:protein serine/threonine phosphatase activity"/>
    <property type="evidence" value="ECO:0007669"/>
    <property type="project" value="UniProtKB-EC"/>
</dbReference>
<comment type="catalytic activity">
    <reaction evidence="8">
        <text>O-phospho-L-seryl-[protein] + H2O = L-seryl-[protein] + phosphate</text>
        <dbReference type="Rhea" id="RHEA:20629"/>
        <dbReference type="Rhea" id="RHEA-COMP:9863"/>
        <dbReference type="Rhea" id="RHEA-COMP:11604"/>
        <dbReference type="ChEBI" id="CHEBI:15377"/>
        <dbReference type="ChEBI" id="CHEBI:29999"/>
        <dbReference type="ChEBI" id="CHEBI:43474"/>
        <dbReference type="ChEBI" id="CHEBI:83421"/>
        <dbReference type="EC" id="3.1.3.16"/>
    </reaction>
</comment>
<dbReference type="HAMAP" id="MF_01151">
    <property type="entry name" value="GrpE"/>
    <property type="match status" value="1"/>
</dbReference>
<evidence type="ECO:0000256" key="7">
    <source>
        <dbReference type="ARBA" id="ARBA00023211"/>
    </source>
</evidence>
<evidence type="ECO:0000313" key="13">
    <source>
        <dbReference type="Proteomes" id="UP000827892"/>
    </source>
</evidence>
<protein>
    <recommendedName>
        <fullName evidence="10">Serine/threonine-protein phosphatase</fullName>
        <ecNumber evidence="10">3.1.3.16</ecNumber>
    </recommendedName>
</protein>
<comment type="cofactor">
    <cofactor evidence="1">
        <name>Mn(2+)</name>
        <dbReference type="ChEBI" id="CHEBI:29035"/>
    </cofactor>
</comment>
<dbReference type="CDD" id="cd00446">
    <property type="entry name" value="GrpE"/>
    <property type="match status" value="1"/>
</dbReference>
<dbReference type="PANTHER" id="PTHR45619">
    <property type="entry name" value="SERINE/THREONINE-PROTEIN PHOSPHATASE PP2A-RELATED"/>
    <property type="match status" value="1"/>
</dbReference>
<dbReference type="GO" id="GO:0046872">
    <property type="term" value="F:metal ion binding"/>
    <property type="evidence" value="ECO:0007669"/>
    <property type="project" value="UniProtKB-KW"/>
</dbReference>
<dbReference type="SUPFAM" id="SSF51064">
    <property type="entry name" value="Head domain of nucleotide exchange factor GrpE"/>
    <property type="match status" value="1"/>
</dbReference>
<dbReference type="PROSITE" id="PS00125">
    <property type="entry name" value="SER_THR_PHOSPHATASE"/>
    <property type="match status" value="1"/>
</dbReference>
<dbReference type="FunFam" id="3.60.21.10:FF:000040">
    <property type="entry name" value="Serine/threonine-protein phosphatase"/>
    <property type="match status" value="1"/>
</dbReference>
<comment type="similarity">
    <text evidence="2">Belongs to the GrpE family.</text>
</comment>
<sequence>MLRKGVAFVGQAVRQTLKAQNQLQVQRFSASAAQSSEEVNYEIKKNGKRLSGVDYEEVVLTSISSEDKTLIPKAAFDVLLKEYDEVQTESKDFKDKYQRSLAETENVRRRGIKQTDDAKVFAIQSFCKDLLEVSDILDIAVKSVKPEELESGGKALKDLFEGVSMTRTVLAKTFAKHGLVTVDPTNQKFDPNLHEAVFQIPSANAKQPVGHIEVCTKIGYSLKERPIRPAQVGVVSQMIDRVAENILRVSVCDEGELEKSTSHLIGSRKIEPEQWITWASECKYLPESDAVALCATLIDRLSMEANVVPVSSPVTICGDIHGQFYDLLELFKTGGTVPNTKYVFMGDYVDRGHYSLETVTLLFCLLLKYPNHITLLRGNHESRRISNVYGFYDECQNKYGHGNVHKWFCKVFDVLPIGALIDDSVLCVHGGLSPDIRTIDSLMLLDRAQEVPNKGPLCDIMWSDPDDEVEDWVISQRGAGFVFGARVTEEFLVNNNLSLLCRSHQLVDEGFKYMFGEKLATVWSAPNYCYRCGNAAAVFEIDGNKRSTKYFNAVPDGNREKPDRVVAPYFL</sequence>
<dbReference type="Gene3D" id="3.60.21.10">
    <property type="match status" value="1"/>
</dbReference>
<evidence type="ECO:0000256" key="10">
    <source>
        <dbReference type="RuleBase" id="RU004273"/>
    </source>
</evidence>
<dbReference type="InterPro" id="IPR047129">
    <property type="entry name" value="PPA2-like"/>
</dbReference>
<dbReference type="InterPro" id="IPR029052">
    <property type="entry name" value="Metallo-depent_PP-like"/>
</dbReference>
<accession>A0AAE9IRH4</accession>
<dbReference type="PROSITE" id="PS01071">
    <property type="entry name" value="GRPE"/>
    <property type="match status" value="1"/>
</dbReference>
<dbReference type="GO" id="GO:0051087">
    <property type="term" value="F:protein-folding chaperone binding"/>
    <property type="evidence" value="ECO:0007669"/>
    <property type="project" value="InterPro"/>
</dbReference>
<keyword evidence="3" id="KW-0479">Metal-binding</keyword>
<evidence type="ECO:0000259" key="11">
    <source>
        <dbReference type="PROSITE" id="PS00125"/>
    </source>
</evidence>
<proteinExistence type="inferred from homology"/>
<keyword evidence="4 10" id="KW-0378">Hydrolase</keyword>
<dbReference type="GO" id="GO:0000774">
    <property type="term" value="F:adenyl-nucleotide exchange factor activity"/>
    <property type="evidence" value="ECO:0007669"/>
    <property type="project" value="InterPro"/>
</dbReference>
<dbReference type="InterPro" id="IPR006186">
    <property type="entry name" value="Ser/Thr-sp_prot-phosphatase"/>
</dbReference>
<dbReference type="CDD" id="cd07415">
    <property type="entry name" value="MPP_PP2A_PP4_PP6"/>
    <property type="match status" value="1"/>
</dbReference>
<gene>
    <name evidence="12" type="ORF">L3Y34_001679</name>
</gene>
<name>A0AAE9IRH4_CAEBR</name>
<evidence type="ECO:0000313" key="12">
    <source>
        <dbReference type="EMBL" id="ULU01506.1"/>
    </source>
</evidence>
<comment type="similarity">
    <text evidence="10">Belongs to the PPP phosphatase family.</text>
</comment>
<dbReference type="PRINTS" id="PR00114">
    <property type="entry name" value="STPHPHTASE"/>
</dbReference>
<evidence type="ECO:0000256" key="5">
    <source>
        <dbReference type="ARBA" id="ARBA00022912"/>
    </source>
</evidence>
<dbReference type="InterPro" id="IPR000740">
    <property type="entry name" value="GrpE"/>
</dbReference>
<reference evidence="12 13" key="1">
    <citation type="submission" date="2022-05" db="EMBL/GenBank/DDBJ databases">
        <title>Chromosome-level reference genomes for two strains of Caenorhabditis briggsae: an improved platform for comparative genomics.</title>
        <authorList>
            <person name="Stevens L."/>
            <person name="Andersen E.C."/>
        </authorList>
    </citation>
    <scope>NUCLEOTIDE SEQUENCE [LARGE SCALE GENOMIC DNA]</scope>
    <source>
        <strain evidence="12">QX1410_ONT</strain>
        <tissue evidence="12">Whole-organism</tissue>
    </source>
</reference>
<keyword evidence="5" id="KW-0904">Protein phosphatase</keyword>
<evidence type="ECO:0000256" key="8">
    <source>
        <dbReference type="ARBA" id="ARBA00047761"/>
    </source>
</evidence>
<dbReference type="InterPro" id="IPR009012">
    <property type="entry name" value="GrpE_head"/>
</dbReference>
<evidence type="ECO:0000256" key="1">
    <source>
        <dbReference type="ARBA" id="ARBA00001936"/>
    </source>
</evidence>
<dbReference type="Pfam" id="PF00149">
    <property type="entry name" value="Metallophos"/>
    <property type="match status" value="1"/>
</dbReference>
<dbReference type="SUPFAM" id="SSF56300">
    <property type="entry name" value="Metallo-dependent phosphatases"/>
    <property type="match status" value="1"/>
</dbReference>
<evidence type="ECO:0000256" key="4">
    <source>
        <dbReference type="ARBA" id="ARBA00022801"/>
    </source>
</evidence>
<dbReference type="AlphaFoldDB" id="A0AAE9IRH4"/>
<evidence type="ECO:0000256" key="3">
    <source>
        <dbReference type="ARBA" id="ARBA00022723"/>
    </source>
</evidence>
<dbReference type="Gene3D" id="3.90.20.20">
    <property type="match status" value="1"/>
</dbReference>
<dbReference type="GO" id="GO:0006457">
    <property type="term" value="P:protein folding"/>
    <property type="evidence" value="ECO:0007669"/>
    <property type="project" value="InterPro"/>
</dbReference>
<dbReference type="SMART" id="SM00156">
    <property type="entry name" value="PP2Ac"/>
    <property type="match status" value="1"/>
</dbReference>
<keyword evidence="6" id="KW-0143">Chaperone</keyword>
<dbReference type="GO" id="GO:0042803">
    <property type="term" value="F:protein homodimerization activity"/>
    <property type="evidence" value="ECO:0007669"/>
    <property type="project" value="InterPro"/>
</dbReference>
<evidence type="ECO:0000256" key="9">
    <source>
        <dbReference type="ARBA" id="ARBA00048336"/>
    </source>
</evidence>
<dbReference type="Pfam" id="PF01025">
    <property type="entry name" value="GrpE"/>
    <property type="match status" value="1"/>
</dbReference>
<dbReference type="Proteomes" id="UP000827892">
    <property type="component" value="Chromosome III"/>
</dbReference>
<comment type="catalytic activity">
    <reaction evidence="9 10">
        <text>O-phospho-L-threonyl-[protein] + H2O = L-threonyl-[protein] + phosphate</text>
        <dbReference type="Rhea" id="RHEA:47004"/>
        <dbReference type="Rhea" id="RHEA-COMP:11060"/>
        <dbReference type="Rhea" id="RHEA-COMP:11605"/>
        <dbReference type="ChEBI" id="CHEBI:15377"/>
        <dbReference type="ChEBI" id="CHEBI:30013"/>
        <dbReference type="ChEBI" id="CHEBI:43474"/>
        <dbReference type="ChEBI" id="CHEBI:61977"/>
        <dbReference type="EC" id="3.1.3.16"/>
    </reaction>
</comment>
<evidence type="ECO:0000256" key="2">
    <source>
        <dbReference type="ARBA" id="ARBA00009054"/>
    </source>
</evidence>
<dbReference type="EMBL" id="CP090893">
    <property type="protein sequence ID" value="ULU01506.1"/>
    <property type="molecule type" value="Genomic_DNA"/>
</dbReference>
<dbReference type="SUPFAM" id="SSF58014">
    <property type="entry name" value="Coiled-coil domain of nucleotide exchange factor GrpE"/>
    <property type="match status" value="1"/>
</dbReference>
<dbReference type="InterPro" id="IPR013805">
    <property type="entry name" value="GrpE_CC"/>
</dbReference>